<evidence type="ECO:0000313" key="1">
    <source>
        <dbReference type="EMBL" id="CAG6664650.1"/>
    </source>
</evidence>
<accession>A0A8D8SAC3</accession>
<protein>
    <submittedName>
        <fullName evidence="1">Uncharacterized protein</fullName>
    </submittedName>
</protein>
<sequence length="114" mass="12823">MDRSYGLAGHGPVAGLVHYAGLAWYAIAGRLGTILWACEPAGNRVTLNSTEDRNVILTIHIASSNTKDRDEATKNRLYQRFSTEREKLADKKCRRKKKILLLLRIADKEIPSPF</sequence>
<proteinExistence type="predicted"/>
<dbReference type="EMBL" id="HBUF01208279">
    <property type="protein sequence ID" value="CAG6664650.1"/>
    <property type="molecule type" value="Transcribed_RNA"/>
</dbReference>
<reference evidence="1" key="1">
    <citation type="submission" date="2021-05" db="EMBL/GenBank/DDBJ databases">
        <authorList>
            <person name="Alioto T."/>
            <person name="Alioto T."/>
            <person name="Gomez Garrido J."/>
        </authorList>
    </citation>
    <scope>NUCLEOTIDE SEQUENCE</scope>
</reference>
<dbReference type="AlphaFoldDB" id="A0A8D8SAC3"/>
<organism evidence="1">
    <name type="scientific">Cacopsylla melanoneura</name>
    <dbReference type="NCBI Taxonomy" id="428564"/>
    <lineage>
        <taxon>Eukaryota</taxon>
        <taxon>Metazoa</taxon>
        <taxon>Ecdysozoa</taxon>
        <taxon>Arthropoda</taxon>
        <taxon>Hexapoda</taxon>
        <taxon>Insecta</taxon>
        <taxon>Pterygota</taxon>
        <taxon>Neoptera</taxon>
        <taxon>Paraneoptera</taxon>
        <taxon>Hemiptera</taxon>
        <taxon>Sternorrhyncha</taxon>
        <taxon>Psylloidea</taxon>
        <taxon>Psyllidae</taxon>
        <taxon>Psyllinae</taxon>
        <taxon>Cacopsylla</taxon>
    </lineage>
</organism>
<name>A0A8D8SAC3_9HEMI</name>